<dbReference type="GO" id="GO:0005509">
    <property type="term" value="F:calcium ion binding"/>
    <property type="evidence" value="ECO:0007669"/>
    <property type="project" value="InterPro"/>
</dbReference>
<accession>A0A3Q9FQY9</accession>
<dbReference type="KEGG" id="fll:EI427_17750"/>
<feature type="chain" id="PRO_5018714354" evidence="1">
    <location>
        <begin position="28"/>
        <end position="1669"/>
    </location>
</feature>
<reference evidence="3 4" key="1">
    <citation type="submission" date="2018-12" db="EMBL/GenBank/DDBJ databases">
        <title>Flammeovirga pectinis sp. nov., isolated from the gut of the Korean scallop, Patinopecten yessoensis.</title>
        <authorList>
            <person name="Bae J.-W."/>
            <person name="Jeong Y.-S."/>
            <person name="Kang W."/>
        </authorList>
    </citation>
    <scope>NUCLEOTIDE SEQUENCE [LARGE SCALE GENOMIC DNA]</scope>
    <source>
        <strain evidence="3 4">L12M1</strain>
    </source>
</reference>
<dbReference type="InterPro" id="IPR015919">
    <property type="entry name" value="Cadherin-like_sf"/>
</dbReference>
<dbReference type="RefSeq" id="WP_126617266.1">
    <property type="nucleotide sequence ID" value="NZ_CP034562.1"/>
</dbReference>
<dbReference type="Proteomes" id="UP000267268">
    <property type="component" value="Chromosome 1"/>
</dbReference>
<dbReference type="EMBL" id="CP034562">
    <property type="protein sequence ID" value="AZQ64002.1"/>
    <property type="molecule type" value="Genomic_DNA"/>
</dbReference>
<dbReference type="OrthoDB" id="975117at2"/>
<evidence type="ECO:0000313" key="3">
    <source>
        <dbReference type="EMBL" id="AZQ64002.1"/>
    </source>
</evidence>
<sequence length="1669" mass="189651">MIHKVLRALKVIFLLTFTVCILPNTNAQIIQETHSVQAIGGTLSEAGNYQHFASVGNLNLATQGGNYVNSSAFMSTSAAVDTTQSNTIDIYVNMNWAINEGYFYPATDSLDIAGSMNEWQGGLFLTDPDSDGIYYAHVPEFSEFQYEYKVRINASWNTAEFPGGSNRIVDLEAGENTINIWYNNENLDNPMVTFQLDITDALSIGDFPVGTAPKISLTNRATQVATNYDLKYINDTTYTITSYLFIAEDTIDYAYSLVDYYEPNAREYIVTENDNTITDTLVTDGLIQCTFTLNVDMNYQIDKGAFNPATDSLDAAGSFNSWSGSNLLLDADQDGIYSADFSTNEIGNIQFKTRLNRSWDWGQHEFRGDTARTYYVDDSIHYSFDFAYNDEYINNPEVVFAVNMDKQIADGNFDPAIDHVELATYFAPGSVKNYYLLQQLDGNTYGIHLRAKDTEEVYNYSFLYKKNDESEEVVYEDESNTFLVPAEGQYVEKWFNNDFNSLEINVDMTLPIARGVFDPAVDTLDFASNLNSYGNGENRISFQDLDQDGIYTLYLQEFVQLDLEFKCKINNSWEHEMHEIGEATDRKHQLTTGQNVIDIFYGDENSAYPITTFNVDLSKQISDGNFDAPRLIDLIVFKEEGDFQDYHYILKPDTGNVYTTSIQLLDNAEEYIYKYRIVEYLDTGRIVYKENDFRNYTVDATGTNTITDTFDDYTFPTSVEFLVDMNAEIYQNRFNPSEDYVDIAGDFNEWGNGEQLLLSDDNNDGIYTIKLENGILNTINFKARKNGSWELGAHEYGGTDATRMEYITPNQEKIISFSYNDELLSNPITTFEVNMEKAIYTALYNPTNENQSLHLKVMGEDSTIVKHRYLLELKENRIYTATSQLKNVSEAYTFKVVIETEVQGSAPTKVEEYAVRNYSVLPDSGNLIAFDFNNETLVNSLQLTVDMRWAAENNRFNPDSHAVNFIGSLSNWQNDIVLTDDNQDLIYSAFIDSIPTLSSEFKIRLNDSWKESELGFTNNRLLNLERGENTLAIFYDRENRDNPITSFEVDMSKIVLENELTNQGAVLLYVYENEQAEEPIKGYALTNKYDYVYGTSSQIKEVNASYVYKLAYKLSTEPETFEDNFRTHSVLSTTTLFHHFNNEEYYTGLTFTVDMNGMIENGRFNPANDTLDVVGSMTGWNTNPITLSDDNNDNIYQGSFEINNHTEDTITFKTRINGSWNDLMHEYPGGGQVRSVVPEKGETQSIVFDFDDENVDNTAVIFKVNMAHQITLEKFDPTIEGAELRIKLFDGEQFSSYPLLQDEDGLYSFTTQKFEADSTFSFKVMYQYPNDSTIWDITEENETRAYVKASSQQTISFWFNDEIPEERFTAVWQVNMQSAINFSDFDVANDVVSIKGSFDNWADEVELTKSDSSNIYTASVSLPESIIYYQLFVNGVAEAFVAQDESNNRSHHLAENNTVINVVYNFEEVEKITEDEVQTTEGDDGTVIVEIAITVFEELEGAVTYQVMLANGDPLPDWIIFDPETMTFTVDLSKIPSGARVEDLISDLDIIILANDETGKSVAVEVTLPTEEIIADAQEEEDDEDVNGLEDELAALWNVYPTLVEDRTLIVPPTSEKYVLSIYTSTGKKVLEKELEGEQNILLPNLTSGLYILKINTQNLSIEKKIVKK</sequence>
<dbReference type="Gene3D" id="2.60.40.10">
    <property type="entry name" value="Immunoglobulins"/>
    <property type="match status" value="6"/>
</dbReference>
<proteinExistence type="predicted"/>
<keyword evidence="4" id="KW-1185">Reference proteome</keyword>
<feature type="domain" description="Secretion system C-terminal sorting" evidence="2">
    <location>
        <begin position="1614"/>
        <end position="1667"/>
    </location>
</feature>
<dbReference type="SUPFAM" id="SSF49313">
    <property type="entry name" value="Cadherin-like"/>
    <property type="match status" value="1"/>
</dbReference>
<feature type="signal peptide" evidence="1">
    <location>
        <begin position="1"/>
        <end position="27"/>
    </location>
</feature>
<keyword evidence="1" id="KW-0732">Signal</keyword>
<protein>
    <submittedName>
        <fullName evidence="3">T9SS type A sorting domain-containing protein</fullName>
    </submittedName>
</protein>
<dbReference type="InterPro" id="IPR014756">
    <property type="entry name" value="Ig_E-set"/>
</dbReference>
<dbReference type="InterPro" id="IPR013783">
    <property type="entry name" value="Ig-like_fold"/>
</dbReference>
<dbReference type="Pfam" id="PF18962">
    <property type="entry name" value="Por_Secre_tail"/>
    <property type="match status" value="1"/>
</dbReference>
<dbReference type="GO" id="GO:0016020">
    <property type="term" value="C:membrane"/>
    <property type="evidence" value="ECO:0007669"/>
    <property type="project" value="InterPro"/>
</dbReference>
<evidence type="ECO:0000259" key="2">
    <source>
        <dbReference type="Pfam" id="PF18962"/>
    </source>
</evidence>
<dbReference type="SUPFAM" id="SSF81296">
    <property type="entry name" value="E set domains"/>
    <property type="match status" value="1"/>
</dbReference>
<gene>
    <name evidence="3" type="ORF">EI427_17750</name>
</gene>
<evidence type="ECO:0000256" key="1">
    <source>
        <dbReference type="SAM" id="SignalP"/>
    </source>
</evidence>
<evidence type="ECO:0000313" key="4">
    <source>
        <dbReference type="Proteomes" id="UP000267268"/>
    </source>
</evidence>
<name>A0A3Q9FQY9_9BACT</name>
<dbReference type="InterPro" id="IPR026444">
    <property type="entry name" value="Secre_tail"/>
</dbReference>
<dbReference type="NCBIfam" id="TIGR04183">
    <property type="entry name" value="Por_Secre_tail"/>
    <property type="match status" value="1"/>
</dbReference>
<organism evidence="3 4">
    <name type="scientific">Flammeovirga pectinis</name>
    <dbReference type="NCBI Taxonomy" id="2494373"/>
    <lineage>
        <taxon>Bacteria</taxon>
        <taxon>Pseudomonadati</taxon>
        <taxon>Bacteroidota</taxon>
        <taxon>Cytophagia</taxon>
        <taxon>Cytophagales</taxon>
        <taxon>Flammeovirgaceae</taxon>
        <taxon>Flammeovirga</taxon>
    </lineage>
</organism>